<dbReference type="RefSeq" id="WP_070395294.1">
    <property type="nucleotide sequence ID" value="NZ_CP017599.1"/>
</dbReference>
<accession>A0A1D8TZ34</accession>
<dbReference type="OrthoDB" id="20916at2"/>
<dbReference type="AlphaFoldDB" id="A0A1D8TZ34"/>
<protein>
    <submittedName>
        <fullName evidence="2">N-acetyltransferase</fullName>
    </submittedName>
</protein>
<dbReference type="SUPFAM" id="SSF55729">
    <property type="entry name" value="Acyl-CoA N-acyltransferases (Nat)"/>
    <property type="match status" value="1"/>
</dbReference>
<dbReference type="Gene3D" id="3.40.630.90">
    <property type="match status" value="1"/>
</dbReference>
<dbReference type="PANTHER" id="PTHR47237">
    <property type="entry name" value="SLL0310 PROTEIN"/>
    <property type="match status" value="1"/>
</dbReference>
<organism evidence="2 3">
    <name type="scientific">Moorena producens PAL-8-15-08-1</name>
    <dbReference type="NCBI Taxonomy" id="1458985"/>
    <lineage>
        <taxon>Bacteria</taxon>
        <taxon>Bacillati</taxon>
        <taxon>Cyanobacteriota</taxon>
        <taxon>Cyanophyceae</taxon>
        <taxon>Coleofasciculales</taxon>
        <taxon>Coleofasciculaceae</taxon>
        <taxon>Moorena</taxon>
    </lineage>
</organism>
<sequence>MTIPTEDNFQVIPMTKDDLKIALSWAVSEGWNPGIDDADNFYVADPGGFLIGKLNGKPISCISVVRYETKFNFIGHYIVKPEERKKGFGLKTWQEALNLISGQPVALNAVLEQVNNYQKFGFKPGHSYFRYQGIIVGTISPDVRDLKSIDFEQFCRYDRRYFPSHRPHFLSRWINQPHGQGYAIINDGDLVGYGVIIKATDGFRIGPIFAENEDIAEKLFLALATYAEGSPIYVDVPNLNKSAIILFESYQMNPIFECIAMYTAEPPNIYWHKVFAVTSVELG</sequence>
<feature type="domain" description="N-acetyltransferase" evidence="1">
    <location>
        <begin position="141"/>
        <end position="276"/>
    </location>
</feature>
<evidence type="ECO:0000313" key="2">
    <source>
        <dbReference type="EMBL" id="AOX02898.1"/>
    </source>
</evidence>
<dbReference type="KEGG" id="mpro:BJP34_28735"/>
<dbReference type="InterPro" id="IPR016181">
    <property type="entry name" value="Acyl_CoA_acyltransferase"/>
</dbReference>
<dbReference type="InterPro" id="IPR041496">
    <property type="entry name" value="YitH/HolE_GNAT"/>
</dbReference>
<dbReference type="Gene3D" id="3.40.630.30">
    <property type="match status" value="1"/>
</dbReference>
<proteinExistence type="predicted"/>
<evidence type="ECO:0000313" key="3">
    <source>
        <dbReference type="Proteomes" id="UP000177870"/>
    </source>
</evidence>
<evidence type="ECO:0000259" key="1">
    <source>
        <dbReference type="PROSITE" id="PS51186"/>
    </source>
</evidence>
<dbReference type="Proteomes" id="UP000177870">
    <property type="component" value="Chromosome"/>
</dbReference>
<feature type="domain" description="N-acetyltransferase" evidence="1">
    <location>
        <begin position="9"/>
        <end position="150"/>
    </location>
</feature>
<dbReference type="InterPro" id="IPR000182">
    <property type="entry name" value="GNAT_dom"/>
</dbReference>
<dbReference type="PROSITE" id="PS51186">
    <property type="entry name" value="GNAT"/>
    <property type="match status" value="2"/>
</dbReference>
<dbReference type="InterPro" id="IPR052729">
    <property type="entry name" value="Acyl/Acetyltrans_Enzymes"/>
</dbReference>
<dbReference type="Pfam" id="PF00583">
    <property type="entry name" value="Acetyltransf_1"/>
    <property type="match status" value="1"/>
</dbReference>
<dbReference type="Pfam" id="PF18014">
    <property type="entry name" value="Acetyltransf_18"/>
    <property type="match status" value="1"/>
</dbReference>
<reference evidence="3" key="1">
    <citation type="submission" date="2016-10" db="EMBL/GenBank/DDBJ databases">
        <title>Comparative genomics uncovers the prolific and rare metabolic potential of the cyanobacterial genus Moorea.</title>
        <authorList>
            <person name="Leao T."/>
            <person name="Castelao G."/>
            <person name="Korobeynikov A."/>
            <person name="Monroe E.A."/>
            <person name="Podell S."/>
            <person name="Glukhov E."/>
            <person name="Allen E."/>
            <person name="Gerwick W.H."/>
            <person name="Gerwick L."/>
        </authorList>
    </citation>
    <scope>NUCLEOTIDE SEQUENCE [LARGE SCALE GENOMIC DNA]</scope>
    <source>
        <strain evidence="3">PAL-8-15-08-1</strain>
    </source>
</reference>
<name>A0A1D8TZ34_9CYAN</name>
<keyword evidence="2" id="KW-0808">Transferase</keyword>
<dbReference type="STRING" id="1458985.BJP34_28735"/>
<dbReference type="PANTHER" id="PTHR47237:SF1">
    <property type="entry name" value="SLL0310 PROTEIN"/>
    <property type="match status" value="1"/>
</dbReference>
<dbReference type="GO" id="GO:0016747">
    <property type="term" value="F:acyltransferase activity, transferring groups other than amino-acyl groups"/>
    <property type="evidence" value="ECO:0007669"/>
    <property type="project" value="InterPro"/>
</dbReference>
<dbReference type="EMBL" id="CP017599">
    <property type="protein sequence ID" value="AOX02898.1"/>
    <property type="molecule type" value="Genomic_DNA"/>
</dbReference>
<gene>
    <name evidence="2" type="ORF">BJP34_28735</name>
</gene>